<keyword evidence="3" id="KW-1185">Reference proteome</keyword>
<dbReference type="AlphaFoldDB" id="R1E3S9"/>
<evidence type="ECO:0000259" key="1">
    <source>
        <dbReference type="Pfam" id="PF00483"/>
    </source>
</evidence>
<sequence length="264" mass="30657">MSLDTLILAGGFAKRFRPLSDYVPKPLFPVGGVPLIYYIIEKALETGSDEIIISTNKKYENHFRHILSALYSFYEPYQIGKIRLVIEPSNSEENKLGSIGGLHYAIKEMGINNNLLILLGDNLFSFNLNKIIKLGNENNSIALAIYDIKNPDDAKNYGVVKLKNNIIKEFYEKPQNPLYTTISTGIYYIPKEKLYLLDEYMNSNYSKDSMGNFFEYLIKRGEKLYGYVYNDDKEYWFDIGTTESYQRANNFANEKGLYRRWIWP</sequence>
<accession>R1E3S9</accession>
<evidence type="ECO:0000313" key="2">
    <source>
        <dbReference type="EMBL" id="EOD42308.1"/>
    </source>
</evidence>
<comment type="caution">
    <text evidence="2">The sequence shown here is derived from an EMBL/GenBank/DDBJ whole genome shotgun (WGS) entry which is preliminary data.</text>
</comment>
<dbReference type="CDD" id="cd04181">
    <property type="entry name" value="NTP_transferase"/>
    <property type="match status" value="1"/>
</dbReference>
<dbReference type="Proteomes" id="UP000053279">
    <property type="component" value="Unassembled WGS sequence"/>
</dbReference>
<evidence type="ECO:0000313" key="3">
    <source>
        <dbReference type="Proteomes" id="UP000053279"/>
    </source>
</evidence>
<protein>
    <submittedName>
        <fullName evidence="2">Nucleoside-diphosphate-sugar pyrophosphorylase</fullName>
    </submittedName>
</protein>
<organism evidence="2 3">
    <name type="scientific">Nanobsidianus stetteri</name>
    <dbReference type="NCBI Taxonomy" id="1294122"/>
    <lineage>
        <taxon>Archaea</taxon>
        <taxon>Nanobdellota</taxon>
        <taxon>Candidatus Nanoarchaeia</taxon>
        <taxon>Nanoarchaeales</taxon>
        <taxon>Nanopusillaceae</taxon>
        <taxon>Candidatus Nanobsidianus</taxon>
    </lineage>
</organism>
<reference evidence="2 3" key="1">
    <citation type="submission" date="2013-02" db="EMBL/GenBank/DDBJ databases">
        <title>Insights into archaeal evolution and symbiosis from the genomes of a Nanoarchaeon and its crenarchaeal host from Yellowstone National Park.</title>
        <authorList>
            <person name="Podar M."/>
            <person name="Makarova K.S."/>
            <person name="Graham D.E."/>
            <person name="Wolf Y.I."/>
            <person name="Koonin E.V."/>
            <person name="Reysenbach A.-L."/>
        </authorList>
    </citation>
    <scope>NUCLEOTIDE SEQUENCE [LARGE SCALE GENOMIC DNA]</scope>
</reference>
<gene>
    <name evidence="2" type="ORF">Nst1_568</name>
</gene>
<dbReference type="InterPro" id="IPR005835">
    <property type="entry name" value="NTP_transferase_dom"/>
</dbReference>
<dbReference type="Gene3D" id="3.90.550.10">
    <property type="entry name" value="Spore Coat Polysaccharide Biosynthesis Protein SpsA, Chain A"/>
    <property type="match status" value="1"/>
</dbReference>
<dbReference type="InterPro" id="IPR050486">
    <property type="entry name" value="Mannose-1P_guanyltransferase"/>
</dbReference>
<dbReference type="EMBL" id="APJZ01000005">
    <property type="protein sequence ID" value="EOD42308.1"/>
    <property type="molecule type" value="Genomic_DNA"/>
</dbReference>
<dbReference type="InterPro" id="IPR029044">
    <property type="entry name" value="Nucleotide-diphossugar_trans"/>
</dbReference>
<dbReference type="Pfam" id="PF00483">
    <property type="entry name" value="NTP_transferase"/>
    <property type="match status" value="1"/>
</dbReference>
<proteinExistence type="predicted"/>
<dbReference type="PANTHER" id="PTHR22572">
    <property type="entry name" value="SUGAR-1-PHOSPHATE GUANYL TRANSFERASE"/>
    <property type="match status" value="1"/>
</dbReference>
<name>R1E3S9_NANST</name>
<feature type="domain" description="Nucleotidyl transferase" evidence="1">
    <location>
        <begin position="5"/>
        <end position="253"/>
    </location>
</feature>
<dbReference type="SUPFAM" id="SSF53448">
    <property type="entry name" value="Nucleotide-diphospho-sugar transferases"/>
    <property type="match status" value="1"/>
</dbReference>